<organism evidence="1 2">
    <name type="scientific">Candidatus Gallilactobacillus intestinavium</name>
    <dbReference type="NCBI Taxonomy" id="2840838"/>
    <lineage>
        <taxon>Bacteria</taxon>
        <taxon>Bacillati</taxon>
        <taxon>Bacillota</taxon>
        <taxon>Bacilli</taxon>
        <taxon>Lactobacillales</taxon>
        <taxon>Lactobacillaceae</taxon>
        <taxon>Lactobacillaceae incertae sedis</taxon>
        <taxon>Candidatus Gallilactobacillus</taxon>
    </lineage>
</organism>
<name>A0A9D9E508_9LACO</name>
<dbReference type="Pfam" id="PF08866">
    <property type="entry name" value="DUF1831"/>
    <property type="match status" value="1"/>
</dbReference>
<dbReference type="Gene3D" id="3.30.1820.10">
    <property type="entry name" value="Lp2179-like"/>
    <property type="match status" value="1"/>
</dbReference>
<dbReference type="SUPFAM" id="SSF160800">
    <property type="entry name" value="Lp2179-like"/>
    <property type="match status" value="1"/>
</dbReference>
<proteinExistence type="predicted"/>
<reference evidence="1" key="1">
    <citation type="submission" date="2020-10" db="EMBL/GenBank/DDBJ databases">
        <authorList>
            <person name="Gilroy R."/>
        </authorList>
    </citation>
    <scope>NUCLEOTIDE SEQUENCE</scope>
    <source>
        <strain evidence="1">C6-149</strain>
    </source>
</reference>
<protein>
    <submittedName>
        <fullName evidence="1">Cysteine desulfurase</fullName>
    </submittedName>
</protein>
<dbReference type="EMBL" id="JADIMP010000021">
    <property type="protein sequence ID" value="MBO8441043.1"/>
    <property type="molecule type" value="Genomic_DNA"/>
</dbReference>
<accession>A0A9D9E508</accession>
<evidence type="ECO:0000313" key="2">
    <source>
        <dbReference type="Proteomes" id="UP000823614"/>
    </source>
</evidence>
<dbReference type="AlphaFoldDB" id="A0A9D9E508"/>
<sequence>MAFLKECSVLGDVNKYELSNNIKKYSLRDVGFILTNAGGFLLERSLEPDKGINHSIKFKILVNKSLDGFKMNNVSSSGNSEINIFTHKDADLLIEQYNYQINELIDREILKRIEE</sequence>
<dbReference type="InterPro" id="IPR014965">
    <property type="entry name" value="Amino_acid_metab_prot_put"/>
</dbReference>
<comment type="caution">
    <text evidence="1">The sequence shown here is derived from an EMBL/GenBank/DDBJ whole genome shotgun (WGS) entry which is preliminary data.</text>
</comment>
<reference evidence="1" key="2">
    <citation type="journal article" date="2021" name="PeerJ">
        <title>Extensive microbial diversity within the chicken gut microbiome revealed by metagenomics and culture.</title>
        <authorList>
            <person name="Gilroy R."/>
            <person name="Ravi A."/>
            <person name="Getino M."/>
            <person name="Pursley I."/>
            <person name="Horton D.L."/>
            <person name="Alikhan N.F."/>
            <person name="Baker D."/>
            <person name="Gharbi K."/>
            <person name="Hall N."/>
            <person name="Watson M."/>
            <person name="Adriaenssens E.M."/>
            <person name="Foster-Nyarko E."/>
            <person name="Jarju S."/>
            <person name="Secka A."/>
            <person name="Antonio M."/>
            <person name="Oren A."/>
            <person name="Chaudhuri R.R."/>
            <person name="La Ragione R."/>
            <person name="Hildebrand F."/>
            <person name="Pallen M.J."/>
        </authorList>
    </citation>
    <scope>NUCLEOTIDE SEQUENCE</scope>
    <source>
        <strain evidence="1">C6-149</strain>
    </source>
</reference>
<gene>
    <name evidence="1" type="ORF">IAA89_01135</name>
</gene>
<dbReference type="InterPro" id="IPR035942">
    <property type="entry name" value="Lp2179-like_sf"/>
</dbReference>
<evidence type="ECO:0000313" key="1">
    <source>
        <dbReference type="EMBL" id="MBO8441043.1"/>
    </source>
</evidence>
<dbReference type="Proteomes" id="UP000823614">
    <property type="component" value="Unassembled WGS sequence"/>
</dbReference>